<reference evidence="1" key="1">
    <citation type="submission" date="2018-04" db="EMBL/GenBank/DDBJ databases">
        <title>Whole genome sequencing of Hypsizygus marmoreus.</title>
        <authorList>
            <person name="Choi I.-G."/>
            <person name="Min B."/>
            <person name="Kim J.-G."/>
            <person name="Kim S."/>
            <person name="Oh Y.-L."/>
            <person name="Kong W.-S."/>
            <person name="Park H."/>
            <person name="Jeong J."/>
            <person name="Song E.-S."/>
        </authorList>
    </citation>
    <scope>NUCLEOTIDE SEQUENCE [LARGE SCALE GENOMIC DNA]</scope>
    <source>
        <strain evidence="1">51987-8</strain>
    </source>
</reference>
<accession>A0A369JHQ0</accession>
<dbReference type="Proteomes" id="UP000076154">
    <property type="component" value="Unassembled WGS sequence"/>
</dbReference>
<dbReference type="EMBL" id="LUEZ02000058">
    <property type="protein sequence ID" value="RDB20730.1"/>
    <property type="molecule type" value="Genomic_DNA"/>
</dbReference>
<evidence type="ECO:0000313" key="2">
    <source>
        <dbReference type="Proteomes" id="UP000076154"/>
    </source>
</evidence>
<evidence type="ECO:0000313" key="1">
    <source>
        <dbReference type="EMBL" id="RDB20730.1"/>
    </source>
</evidence>
<gene>
    <name evidence="1" type="ORF">Hypma_012313</name>
</gene>
<name>A0A369JHQ0_HYPMA</name>
<dbReference type="InParanoid" id="A0A369JHQ0"/>
<proteinExistence type="predicted"/>
<organism evidence="1 2">
    <name type="scientific">Hypsizygus marmoreus</name>
    <name type="common">White beech mushroom</name>
    <name type="synonym">Agaricus marmoreus</name>
    <dbReference type="NCBI Taxonomy" id="39966"/>
    <lineage>
        <taxon>Eukaryota</taxon>
        <taxon>Fungi</taxon>
        <taxon>Dikarya</taxon>
        <taxon>Basidiomycota</taxon>
        <taxon>Agaricomycotina</taxon>
        <taxon>Agaricomycetes</taxon>
        <taxon>Agaricomycetidae</taxon>
        <taxon>Agaricales</taxon>
        <taxon>Tricholomatineae</taxon>
        <taxon>Lyophyllaceae</taxon>
        <taxon>Hypsizygus</taxon>
    </lineage>
</organism>
<protein>
    <submittedName>
        <fullName evidence="1">Uncharacterized protein</fullName>
    </submittedName>
</protein>
<dbReference type="AlphaFoldDB" id="A0A369JHQ0"/>
<comment type="caution">
    <text evidence="1">The sequence shown here is derived from an EMBL/GenBank/DDBJ whole genome shotgun (WGS) entry which is preliminary data.</text>
</comment>
<sequence>MPTMLRGAKWSAHLPCHRPASSKTPSRCAPPMGMAHVIMLRHTNTSMPPNASQPQPSARVPIPIWGLVLPAPHFALSIFQCSALGSLEDGSVLLAASAAPLYMVGPALHLLTFRSTLRTY</sequence>
<keyword evidence="2" id="KW-1185">Reference proteome</keyword>